<sequence>MVARGKEARGMRLPEDGADIVHIIEAQIHDKIKSGLGYKSIGENIEAQVNDKVNSEIGYKSVPPPFVQNVYPSLEPKRNSEVKKVESKIPSDLASEDDCVNGKSEKVKNVWVILTIRVA</sequence>
<reference evidence="2" key="1">
    <citation type="journal article" date="2022" name="Mol. Ecol. Resour.">
        <title>The genomes of chicory, endive, great burdock and yacon provide insights into Asteraceae palaeo-polyploidization history and plant inulin production.</title>
        <authorList>
            <person name="Fan W."/>
            <person name="Wang S."/>
            <person name="Wang H."/>
            <person name="Wang A."/>
            <person name="Jiang F."/>
            <person name="Liu H."/>
            <person name="Zhao H."/>
            <person name="Xu D."/>
            <person name="Zhang Y."/>
        </authorList>
    </citation>
    <scope>NUCLEOTIDE SEQUENCE [LARGE SCALE GENOMIC DNA]</scope>
    <source>
        <strain evidence="2">cv. Yunnan</strain>
    </source>
</reference>
<protein>
    <submittedName>
        <fullName evidence="1">Uncharacterized protein</fullName>
    </submittedName>
</protein>
<gene>
    <name evidence="1" type="ORF">L1987_56966</name>
</gene>
<dbReference type="Proteomes" id="UP001056120">
    <property type="component" value="Linkage Group LG19"/>
</dbReference>
<name>A0ACB9DBY9_9ASTR</name>
<comment type="caution">
    <text evidence="1">The sequence shown here is derived from an EMBL/GenBank/DDBJ whole genome shotgun (WGS) entry which is preliminary data.</text>
</comment>
<reference evidence="1 2" key="2">
    <citation type="journal article" date="2022" name="Mol. Ecol. Resour.">
        <title>The genomes of chicory, endive, great burdock and yacon provide insights into Asteraceae paleo-polyploidization history and plant inulin production.</title>
        <authorList>
            <person name="Fan W."/>
            <person name="Wang S."/>
            <person name="Wang H."/>
            <person name="Wang A."/>
            <person name="Jiang F."/>
            <person name="Liu H."/>
            <person name="Zhao H."/>
            <person name="Xu D."/>
            <person name="Zhang Y."/>
        </authorList>
    </citation>
    <scope>NUCLEOTIDE SEQUENCE [LARGE SCALE GENOMIC DNA]</scope>
    <source>
        <strain evidence="2">cv. Yunnan</strain>
        <tissue evidence="1">Leaves</tissue>
    </source>
</reference>
<evidence type="ECO:0000313" key="1">
    <source>
        <dbReference type="EMBL" id="KAI3743898.1"/>
    </source>
</evidence>
<keyword evidence="2" id="KW-1185">Reference proteome</keyword>
<accession>A0ACB9DBY9</accession>
<proteinExistence type="predicted"/>
<dbReference type="EMBL" id="CM042036">
    <property type="protein sequence ID" value="KAI3743898.1"/>
    <property type="molecule type" value="Genomic_DNA"/>
</dbReference>
<organism evidence="1 2">
    <name type="scientific">Smallanthus sonchifolius</name>
    <dbReference type="NCBI Taxonomy" id="185202"/>
    <lineage>
        <taxon>Eukaryota</taxon>
        <taxon>Viridiplantae</taxon>
        <taxon>Streptophyta</taxon>
        <taxon>Embryophyta</taxon>
        <taxon>Tracheophyta</taxon>
        <taxon>Spermatophyta</taxon>
        <taxon>Magnoliopsida</taxon>
        <taxon>eudicotyledons</taxon>
        <taxon>Gunneridae</taxon>
        <taxon>Pentapetalae</taxon>
        <taxon>asterids</taxon>
        <taxon>campanulids</taxon>
        <taxon>Asterales</taxon>
        <taxon>Asteraceae</taxon>
        <taxon>Asteroideae</taxon>
        <taxon>Heliantheae alliance</taxon>
        <taxon>Millerieae</taxon>
        <taxon>Smallanthus</taxon>
    </lineage>
</organism>
<evidence type="ECO:0000313" key="2">
    <source>
        <dbReference type="Proteomes" id="UP001056120"/>
    </source>
</evidence>